<evidence type="ECO:0000313" key="2">
    <source>
        <dbReference type="Proteomes" id="UP000616151"/>
    </source>
</evidence>
<reference evidence="1" key="1">
    <citation type="submission" date="2021-01" db="EMBL/GenBank/DDBJ databases">
        <authorList>
            <person name="Sun Q."/>
        </authorList>
    </citation>
    <scope>NUCLEOTIDE SEQUENCE</scope>
    <source>
        <strain evidence="1">YIM B02566</strain>
    </source>
</reference>
<gene>
    <name evidence="1" type="ORF">JHL16_27825</name>
</gene>
<proteinExistence type="predicted"/>
<comment type="caution">
    <text evidence="1">The sequence shown here is derived from an EMBL/GenBank/DDBJ whole genome shotgun (WGS) entry which is preliminary data.</text>
</comment>
<accession>A0ACC5RCT2</accession>
<organism evidence="1 2">
    <name type="scientific">Taklimakanibacter albus</name>
    <dbReference type="NCBI Taxonomy" id="2800327"/>
    <lineage>
        <taxon>Bacteria</taxon>
        <taxon>Pseudomonadati</taxon>
        <taxon>Pseudomonadota</taxon>
        <taxon>Alphaproteobacteria</taxon>
        <taxon>Hyphomicrobiales</taxon>
        <taxon>Aestuariivirgaceae</taxon>
        <taxon>Taklimakanibacter</taxon>
    </lineage>
</organism>
<dbReference type="EMBL" id="JAENHL010000008">
    <property type="protein sequence ID" value="MBK1870203.1"/>
    <property type="molecule type" value="Genomic_DNA"/>
</dbReference>
<protein>
    <submittedName>
        <fullName evidence="1">ABC transporter substrate-binding protein</fullName>
    </submittedName>
</protein>
<dbReference type="Proteomes" id="UP000616151">
    <property type="component" value="Unassembled WGS sequence"/>
</dbReference>
<keyword evidence="2" id="KW-1185">Reference proteome</keyword>
<name>A0ACC5RCT2_9HYPH</name>
<evidence type="ECO:0000313" key="1">
    <source>
        <dbReference type="EMBL" id="MBK1870203.1"/>
    </source>
</evidence>
<sequence length="346" mass="36696">MSQRSGFPSWTRRAFLAAVASTALTVPAFAENAHIRVMVYQGAYTSLTAHVALDQGFYKKHGLDAELVVAASGPAGVAAMLGGSIDFAEPPADQVILNVLKGTDLKMVVGNEIRNFYSVIARDKKSLPNAAKGYPEVIRDLKGKTIGVNALGATTHLMMNAVLLDAGMSPNDVTYLAVGSATTGLAAWQAGRVDVQVAFTPFTQIVTGDGSGEIILDLSKGEGPAALTQLGGAFEGFAAKGDYIKNNKPTVDAFIRAHVDAITWMKDPANRDKLTELVNKHVAVSIIPEASRAATVAKMIETYDNYLGYTIDPAAIEGWNKYLADSGLASRPVKPEEVIYEGAPRP</sequence>